<dbReference type="STRING" id="75743.A0A401QLH6"/>
<dbReference type="AlphaFoldDB" id="A0A401QLH6"/>
<keyword evidence="3" id="KW-1185">Reference proteome</keyword>
<evidence type="ECO:0000313" key="2">
    <source>
        <dbReference type="EMBL" id="GCB86235.1"/>
    </source>
</evidence>
<dbReference type="Proteomes" id="UP000288216">
    <property type="component" value="Unassembled WGS sequence"/>
</dbReference>
<protein>
    <submittedName>
        <fullName evidence="2">Uncharacterized protein</fullName>
    </submittedName>
</protein>
<accession>A0A401QLH6</accession>
<name>A0A401QLH6_SCYTO</name>
<evidence type="ECO:0000256" key="1">
    <source>
        <dbReference type="SAM" id="Coils"/>
    </source>
</evidence>
<dbReference type="OMA" id="QDMAEIN"/>
<organism evidence="2 3">
    <name type="scientific">Scyliorhinus torazame</name>
    <name type="common">Cloudy catshark</name>
    <name type="synonym">Catulus torazame</name>
    <dbReference type="NCBI Taxonomy" id="75743"/>
    <lineage>
        <taxon>Eukaryota</taxon>
        <taxon>Metazoa</taxon>
        <taxon>Chordata</taxon>
        <taxon>Craniata</taxon>
        <taxon>Vertebrata</taxon>
        <taxon>Chondrichthyes</taxon>
        <taxon>Elasmobranchii</taxon>
        <taxon>Galeomorphii</taxon>
        <taxon>Galeoidea</taxon>
        <taxon>Carcharhiniformes</taxon>
        <taxon>Scyliorhinidae</taxon>
        <taxon>Scyliorhinus</taxon>
    </lineage>
</organism>
<proteinExistence type="predicted"/>
<dbReference type="OrthoDB" id="8808401at2759"/>
<reference evidence="2 3" key="1">
    <citation type="journal article" date="2018" name="Nat. Ecol. Evol.">
        <title>Shark genomes provide insights into elasmobranch evolution and the origin of vertebrates.</title>
        <authorList>
            <person name="Hara Y"/>
            <person name="Yamaguchi K"/>
            <person name="Onimaru K"/>
            <person name="Kadota M"/>
            <person name="Koyanagi M"/>
            <person name="Keeley SD"/>
            <person name="Tatsumi K"/>
            <person name="Tanaka K"/>
            <person name="Motone F"/>
            <person name="Kageyama Y"/>
            <person name="Nozu R"/>
            <person name="Adachi N"/>
            <person name="Nishimura O"/>
            <person name="Nakagawa R"/>
            <person name="Tanegashima C"/>
            <person name="Kiyatake I"/>
            <person name="Matsumoto R"/>
            <person name="Murakumo K"/>
            <person name="Nishida K"/>
            <person name="Terakita A"/>
            <person name="Kuratani S"/>
            <person name="Sato K"/>
            <person name="Hyodo S Kuraku.S."/>
        </authorList>
    </citation>
    <scope>NUCLEOTIDE SEQUENCE [LARGE SCALE GENOMIC DNA]</scope>
</reference>
<keyword evidence="1" id="KW-0175">Coiled coil</keyword>
<evidence type="ECO:0000313" key="3">
    <source>
        <dbReference type="Proteomes" id="UP000288216"/>
    </source>
</evidence>
<feature type="coiled-coil region" evidence="1">
    <location>
        <begin position="3"/>
        <end position="61"/>
    </location>
</feature>
<dbReference type="EMBL" id="BFAA01249720">
    <property type="protein sequence ID" value="GCB86235.1"/>
    <property type="molecule type" value="Genomic_DNA"/>
</dbReference>
<gene>
    <name evidence="2" type="ORF">scyTo_0026846</name>
</gene>
<comment type="caution">
    <text evidence="2">The sequence shown here is derived from an EMBL/GenBank/DDBJ whole genome shotgun (WGS) entry which is preliminary data.</text>
</comment>
<sequence>MSKSQVEALIKTVETLVQELEQTKAGCRQQAELNRDVNQRCERLEQGMEEMKKTMGELLDTKLAFEARERQVRKLSKQL</sequence>